<evidence type="ECO:0000313" key="2">
    <source>
        <dbReference type="EMBL" id="ANI82287.1"/>
    </source>
</evidence>
<accession>A0AA94H430</accession>
<feature type="domain" description="Glycosyl transferase family 1" evidence="1">
    <location>
        <begin position="186"/>
        <end position="341"/>
    </location>
</feature>
<dbReference type="KEGG" id="kor:AWR26_09005"/>
<reference evidence="2 4" key="2">
    <citation type="submission" date="2021-03" db="EMBL/GenBank/DDBJ databases">
        <authorList>
            <person name="Li Y."/>
            <person name="Li S."/>
            <person name="Chen M."/>
            <person name="Peng G."/>
            <person name="Tan Z."/>
            <person name="An Q."/>
        </authorList>
    </citation>
    <scope>NUCLEOTIDE SEQUENCE [LARGE SCALE GENOMIC DNA]</scope>
    <source>
        <strain evidence="2 4">Ola 51</strain>
    </source>
</reference>
<dbReference type="SUPFAM" id="SSF53756">
    <property type="entry name" value="UDP-Glycosyltransferase/glycogen phosphorylase"/>
    <property type="match status" value="1"/>
</dbReference>
<dbReference type="Proteomes" id="UP000078227">
    <property type="component" value="Chromosome"/>
</dbReference>
<dbReference type="Gene3D" id="3.40.50.2000">
    <property type="entry name" value="Glycogen Phosphorylase B"/>
    <property type="match status" value="2"/>
</dbReference>
<dbReference type="Pfam" id="PF00534">
    <property type="entry name" value="Glycos_transf_1"/>
    <property type="match status" value="1"/>
</dbReference>
<gene>
    <name evidence="2" type="ORF">AWR26_09005</name>
    <name evidence="3" type="ORF">SAMN05216286_2611</name>
</gene>
<evidence type="ECO:0000259" key="1">
    <source>
        <dbReference type="Pfam" id="PF00534"/>
    </source>
</evidence>
<dbReference type="InterPro" id="IPR001296">
    <property type="entry name" value="Glyco_trans_1"/>
</dbReference>
<dbReference type="PANTHER" id="PTHR12526:SF630">
    <property type="entry name" value="GLYCOSYLTRANSFERASE"/>
    <property type="match status" value="1"/>
</dbReference>
<dbReference type="RefSeq" id="WP_064565134.1">
    <property type="nucleotide sequence ID" value="NZ_CP014007.2"/>
</dbReference>
<keyword evidence="4" id="KW-1185">Reference proteome</keyword>
<dbReference type="GO" id="GO:1901135">
    <property type="term" value="P:carbohydrate derivative metabolic process"/>
    <property type="evidence" value="ECO:0007669"/>
    <property type="project" value="UniProtKB-ARBA"/>
</dbReference>
<evidence type="ECO:0000313" key="4">
    <source>
        <dbReference type="Proteomes" id="UP000078227"/>
    </source>
</evidence>
<dbReference type="GO" id="GO:0016757">
    <property type="term" value="F:glycosyltransferase activity"/>
    <property type="evidence" value="ECO:0007669"/>
    <property type="project" value="InterPro"/>
</dbReference>
<dbReference type="EMBL" id="FOKO01000003">
    <property type="protein sequence ID" value="SFC53394.1"/>
    <property type="molecule type" value="Genomic_DNA"/>
</dbReference>
<sequence length="376" mass="43257">MKLVFILQSIYRIGGTEKATIDQANLISDSTNNEVHIISLYQEVESEHRVNHYISDKIKVHFLHKKIVLLKYSDTIYNLVDLIYKKKTVSLIKSLNPTLCIFTSVKLMTASLPCPAILMAHFRFSHFISGKVTRFYLDKYHKLFERVIFLTEEDMRSYQSHYKSGNGEYIFNYCHVTARMKSDFSNKRIAYIGRIDNSQKQLSHALEIIAGLIRDNVFNGWRFDLYGTGNDVELIKNKIKSLELCDSVNFMGKYNSLDSVLEKTDLLILTSRFEGLPLSLIEGALSGIPLISYNCSPGISDIIENGYNGFIIEQDNKDEFRARVSELILNNEKLKKFGENSFSLAQRKFSKEVILQKWNSVLVSCELISKDKGKHR</sequence>
<evidence type="ECO:0000313" key="5">
    <source>
        <dbReference type="Proteomes" id="UP000182314"/>
    </source>
</evidence>
<proteinExistence type="predicted"/>
<name>A0AA94H430_9ENTR</name>
<evidence type="ECO:0000313" key="3">
    <source>
        <dbReference type="EMBL" id="SFC53394.1"/>
    </source>
</evidence>
<dbReference type="PANTHER" id="PTHR12526">
    <property type="entry name" value="GLYCOSYLTRANSFERASE"/>
    <property type="match status" value="1"/>
</dbReference>
<organism evidence="3 5">
    <name type="scientific">Kosakonia oryzae</name>
    <dbReference type="NCBI Taxonomy" id="497725"/>
    <lineage>
        <taxon>Bacteria</taxon>
        <taxon>Pseudomonadati</taxon>
        <taxon>Pseudomonadota</taxon>
        <taxon>Gammaproteobacteria</taxon>
        <taxon>Enterobacterales</taxon>
        <taxon>Enterobacteriaceae</taxon>
        <taxon>Kosakonia</taxon>
    </lineage>
</organism>
<dbReference type="Proteomes" id="UP000182314">
    <property type="component" value="Unassembled WGS sequence"/>
</dbReference>
<reference evidence="3 5" key="1">
    <citation type="submission" date="2016-10" db="EMBL/GenBank/DDBJ databases">
        <authorList>
            <person name="Varghese N."/>
            <person name="Submissions S."/>
        </authorList>
    </citation>
    <scope>NUCLEOTIDE SEQUENCE [LARGE SCALE GENOMIC DNA]</scope>
    <source>
        <strain evidence="3 5">CGMCC 1.7012</strain>
    </source>
</reference>
<dbReference type="AlphaFoldDB" id="A0AA94H430"/>
<protein>
    <submittedName>
        <fullName evidence="2 3">Glycosyltransferase</fullName>
    </submittedName>
</protein>
<dbReference type="EMBL" id="CP014007">
    <property type="protein sequence ID" value="ANI82287.1"/>
    <property type="molecule type" value="Genomic_DNA"/>
</dbReference>